<dbReference type="Proteomes" id="UP001049176">
    <property type="component" value="Chromosome 5"/>
</dbReference>
<protein>
    <submittedName>
        <fullName evidence="2">Uncharacterized protein</fullName>
    </submittedName>
</protein>
<dbReference type="GeneID" id="66078337"/>
<feature type="region of interest" description="Disordered" evidence="1">
    <location>
        <begin position="1"/>
        <end position="57"/>
    </location>
</feature>
<gene>
    <name evidence="2" type="ORF">E1B28_009261</name>
</gene>
<accession>A0A9P7UV46</accession>
<proteinExistence type="predicted"/>
<feature type="region of interest" description="Disordered" evidence="1">
    <location>
        <begin position="74"/>
        <end position="148"/>
    </location>
</feature>
<dbReference type="AlphaFoldDB" id="A0A9P7UV46"/>
<comment type="caution">
    <text evidence="2">The sequence shown here is derived from an EMBL/GenBank/DDBJ whole genome shotgun (WGS) entry which is preliminary data.</text>
</comment>
<dbReference type="EMBL" id="CM032185">
    <property type="protein sequence ID" value="KAG7092959.1"/>
    <property type="molecule type" value="Genomic_DNA"/>
</dbReference>
<keyword evidence="3" id="KW-1185">Reference proteome</keyword>
<dbReference type="RefSeq" id="XP_043009429.1">
    <property type="nucleotide sequence ID" value="XM_043154139.1"/>
</dbReference>
<organism evidence="2 3">
    <name type="scientific">Marasmius oreades</name>
    <name type="common">fairy-ring Marasmius</name>
    <dbReference type="NCBI Taxonomy" id="181124"/>
    <lineage>
        <taxon>Eukaryota</taxon>
        <taxon>Fungi</taxon>
        <taxon>Dikarya</taxon>
        <taxon>Basidiomycota</taxon>
        <taxon>Agaricomycotina</taxon>
        <taxon>Agaricomycetes</taxon>
        <taxon>Agaricomycetidae</taxon>
        <taxon>Agaricales</taxon>
        <taxon>Marasmiineae</taxon>
        <taxon>Marasmiaceae</taxon>
        <taxon>Marasmius</taxon>
    </lineage>
</organism>
<evidence type="ECO:0000313" key="3">
    <source>
        <dbReference type="Proteomes" id="UP001049176"/>
    </source>
</evidence>
<evidence type="ECO:0000256" key="1">
    <source>
        <dbReference type="SAM" id="MobiDB-lite"/>
    </source>
</evidence>
<feature type="compositionally biased region" description="Low complexity" evidence="1">
    <location>
        <begin position="97"/>
        <end position="110"/>
    </location>
</feature>
<feature type="compositionally biased region" description="Polar residues" evidence="1">
    <location>
        <begin position="133"/>
        <end position="148"/>
    </location>
</feature>
<sequence length="148" mass="16224">MGRVASFAEKMFSRSRTKSNTSSTSSYDFLDRYATGEQHMSRAHPPSSMPILPHDVVPPSPSLHELILSEPVSLTIPEMNEPQPSDSKLARPPSWLSTSSAGTGSSSGYSRLLDKDFFDSFPPVPETLPPSHSRANSQNTIRTVSRPH</sequence>
<dbReference type="OrthoDB" id="3237291at2759"/>
<evidence type="ECO:0000313" key="2">
    <source>
        <dbReference type="EMBL" id="KAG7092959.1"/>
    </source>
</evidence>
<reference evidence="2" key="1">
    <citation type="journal article" date="2021" name="Genome Biol. Evol.">
        <title>The assembled and annotated genome of the fairy-ring fungus Marasmius oreades.</title>
        <authorList>
            <person name="Hiltunen M."/>
            <person name="Ament-Velasquez S.L."/>
            <person name="Johannesson H."/>
        </authorList>
    </citation>
    <scope>NUCLEOTIDE SEQUENCE</scope>
    <source>
        <strain evidence="2">03SP1</strain>
    </source>
</reference>
<name>A0A9P7UV46_9AGAR</name>
<dbReference type="KEGG" id="more:E1B28_009261"/>